<comment type="caution">
    <text evidence="1">The sequence shown here is derived from an EMBL/GenBank/DDBJ whole genome shotgun (WGS) entry which is preliminary data.</text>
</comment>
<feature type="non-terminal residue" evidence="1">
    <location>
        <position position="50"/>
    </location>
</feature>
<accession>X1N2J4</accession>
<organism evidence="1">
    <name type="scientific">marine sediment metagenome</name>
    <dbReference type="NCBI Taxonomy" id="412755"/>
    <lineage>
        <taxon>unclassified sequences</taxon>
        <taxon>metagenomes</taxon>
        <taxon>ecological metagenomes</taxon>
    </lineage>
</organism>
<protein>
    <submittedName>
        <fullName evidence="1">Uncharacterized protein</fullName>
    </submittedName>
</protein>
<gene>
    <name evidence="1" type="ORF">S06H3_46099</name>
</gene>
<evidence type="ECO:0000313" key="1">
    <source>
        <dbReference type="EMBL" id="GAI38247.1"/>
    </source>
</evidence>
<proteinExistence type="predicted"/>
<name>X1N2J4_9ZZZZ</name>
<reference evidence="1" key="1">
    <citation type="journal article" date="2014" name="Front. Microbiol.">
        <title>High frequency of phylogenetically diverse reductive dehalogenase-homologous genes in deep subseafloor sedimentary metagenomes.</title>
        <authorList>
            <person name="Kawai M."/>
            <person name="Futagami T."/>
            <person name="Toyoda A."/>
            <person name="Takaki Y."/>
            <person name="Nishi S."/>
            <person name="Hori S."/>
            <person name="Arai W."/>
            <person name="Tsubouchi T."/>
            <person name="Morono Y."/>
            <person name="Uchiyama I."/>
            <person name="Ito T."/>
            <person name="Fujiyama A."/>
            <person name="Inagaki F."/>
            <person name="Takami H."/>
        </authorList>
    </citation>
    <scope>NUCLEOTIDE SEQUENCE</scope>
    <source>
        <strain evidence="1">Expedition CK06-06</strain>
    </source>
</reference>
<dbReference type="EMBL" id="BARV01028850">
    <property type="protein sequence ID" value="GAI38247.1"/>
    <property type="molecule type" value="Genomic_DNA"/>
</dbReference>
<dbReference type="AlphaFoldDB" id="X1N2J4"/>
<sequence length="50" mass="5554">MAQYTEGNVTLVQNSATVWGAACDWLTASNVKIGDLFKKQDENAWYQVTS</sequence>